<dbReference type="Proteomes" id="UP000321408">
    <property type="component" value="Chromosome"/>
</dbReference>
<dbReference type="Gene3D" id="1.10.10.10">
    <property type="entry name" value="Winged helix-like DNA-binding domain superfamily/Winged helix DNA-binding domain"/>
    <property type="match status" value="2"/>
</dbReference>
<dbReference type="InterPro" id="IPR052362">
    <property type="entry name" value="HTH-GbsR_regulator"/>
</dbReference>
<organism evidence="5 6">
    <name type="scientific">Promethearchaeum syntrophicum</name>
    <dbReference type="NCBI Taxonomy" id="2594042"/>
    <lineage>
        <taxon>Archaea</taxon>
        <taxon>Promethearchaeati</taxon>
        <taxon>Promethearchaeota</taxon>
        <taxon>Promethearchaeia</taxon>
        <taxon>Promethearchaeales</taxon>
        <taxon>Promethearchaeaceae</taxon>
        <taxon>Promethearchaeum</taxon>
    </lineage>
</organism>
<dbReference type="Pfam" id="PF02002">
    <property type="entry name" value="TFIIE_alpha"/>
    <property type="match status" value="1"/>
</dbReference>
<reference evidence="5 6" key="2">
    <citation type="journal article" date="2024" name="Int. J. Syst. Evol. Microbiol.">
        <title>Promethearchaeum syntrophicum gen. nov., sp. nov., an anaerobic, obligately syntrophic archaeon, the first isolate of the lineage 'Asgard' archaea, and proposal of the new archaeal phylum Promethearchaeota phyl. nov. and kingdom Promethearchaeati regn. nov.</title>
        <authorList>
            <person name="Imachi H."/>
            <person name="Nobu M.K."/>
            <person name="Kato S."/>
            <person name="Takaki Y."/>
            <person name="Miyazaki M."/>
            <person name="Miyata M."/>
            <person name="Ogawara M."/>
            <person name="Saito Y."/>
            <person name="Sakai S."/>
            <person name="Tahara Y.O."/>
            <person name="Takano Y."/>
            <person name="Tasumi E."/>
            <person name="Uematsu K."/>
            <person name="Yoshimura T."/>
            <person name="Itoh T."/>
            <person name="Ohkuma M."/>
            <person name="Takai K."/>
        </authorList>
    </citation>
    <scope>NUCLEOTIDE SEQUENCE [LARGE SCALE GENOMIC DNA]</scope>
    <source>
        <strain evidence="5 6">MK-D1</strain>
    </source>
</reference>
<evidence type="ECO:0000256" key="3">
    <source>
        <dbReference type="ARBA" id="ARBA00023163"/>
    </source>
</evidence>
<protein>
    <recommendedName>
        <fullName evidence="4">TFIIEalpha/SarR/Rpc3 HTH domain-containing protein</fullName>
    </recommendedName>
</protein>
<keyword evidence="3" id="KW-0804">Transcription</keyword>
<evidence type="ECO:0000256" key="2">
    <source>
        <dbReference type="ARBA" id="ARBA00023125"/>
    </source>
</evidence>
<evidence type="ECO:0000313" key="5">
    <source>
        <dbReference type="EMBL" id="QEE17976.1"/>
    </source>
</evidence>
<dbReference type="AlphaFoldDB" id="A0A5B9DGX2"/>
<dbReference type="PANTHER" id="PTHR38465">
    <property type="entry name" value="HTH-TYPE TRANSCRIPTIONAL REGULATOR MJ1563-RELATED"/>
    <property type="match status" value="1"/>
</dbReference>
<dbReference type="InterPro" id="IPR024550">
    <property type="entry name" value="TFIIEa/SarR/Rpc3_HTH_dom"/>
</dbReference>
<evidence type="ECO:0000313" key="6">
    <source>
        <dbReference type="Proteomes" id="UP000321408"/>
    </source>
</evidence>
<feature type="domain" description="TFIIEalpha/SarR/Rpc3 HTH" evidence="4">
    <location>
        <begin position="41"/>
        <end position="123"/>
    </location>
</feature>
<sequence>MTQMKNIDFQSWIPFHSKLTKYFDQILEFNIHIGEARGTSKKFSIIMTYIMICGKITQNQLKLLTNYSLSNISSALNILLGARLIKKNRISGTHKYYYYIANNIVDTNRKTIRILLKNLSDNVNFLSDIKKELIDLRQLKLSGTYLISKQVDFMIHDFESYKSLILKLEKSFDNHQTYIKNRQFSQLNSETYDSYEVIKFDPKIIEIENRIINFLQDTLLPPRKGPSRSIILPLFFTRGMLTQNQLKNISGLSIGAISEGLKELEKKNLIRISVLRRNEKGKKIPRIYLFRSFSLAATDHIYNLFNRIIEWKPRFQRMQTSLIEEEDTLESLKGYSEINFFINMILGILPKYEIFNKIIQNLRDS</sequence>
<keyword evidence="1" id="KW-0805">Transcription regulation</keyword>
<keyword evidence="2" id="KW-0238">DNA-binding</keyword>
<proteinExistence type="predicted"/>
<dbReference type="InterPro" id="IPR036390">
    <property type="entry name" value="WH_DNA-bd_sf"/>
</dbReference>
<evidence type="ECO:0000256" key="1">
    <source>
        <dbReference type="ARBA" id="ARBA00023015"/>
    </source>
</evidence>
<reference evidence="5 6" key="1">
    <citation type="journal article" date="2020" name="Nature">
        <title>Isolation of an archaeon at the prokaryote-eukaryote interface.</title>
        <authorList>
            <person name="Imachi H."/>
            <person name="Nobu M.K."/>
            <person name="Nakahara N."/>
            <person name="Morono Y."/>
            <person name="Ogawara M."/>
            <person name="Takaki Y."/>
            <person name="Takano Y."/>
            <person name="Uematsu K."/>
            <person name="Ikuta T."/>
            <person name="Ito M."/>
            <person name="Matsui Y."/>
            <person name="Miyazaki M."/>
            <person name="Murata K."/>
            <person name="Saito Y."/>
            <person name="Sakai S."/>
            <person name="Song C."/>
            <person name="Tasumi E."/>
            <person name="Yamanaka Y."/>
            <person name="Yamaguchi T."/>
            <person name="Kamagata Y."/>
            <person name="Tamaki H."/>
            <person name="Takai K."/>
        </authorList>
    </citation>
    <scope>NUCLEOTIDE SEQUENCE [LARGE SCALE GENOMIC DNA]</scope>
    <source>
        <strain evidence="5 6">MK-D1</strain>
    </source>
</reference>
<dbReference type="InterPro" id="IPR036388">
    <property type="entry name" value="WH-like_DNA-bd_sf"/>
</dbReference>
<evidence type="ECO:0000259" key="4">
    <source>
        <dbReference type="Pfam" id="PF02002"/>
    </source>
</evidence>
<keyword evidence="6" id="KW-1185">Reference proteome</keyword>
<dbReference type="GO" id="GO:0003677">
    <property type="term" value="F:DNA binding"/>
    <property type="evidence" value="ECO:0007669"/>
    <property type="project" value="UniProtKB-KW"/>
</dbReference>
<name>A0A5B9DGX2_9ARCH</name>
<dbReference type="RefSeq" id="WP_147664852.1">
    <property type="nucleotide sequence ID" value="NZ_CP042905.2"/>
</dbReference>
<dbReference type="KEGG" id="psyt:DSAG12_03814"/>
<dbReference type="PANTHER" id="PTHR38465:SF1">
    <property type="entry name" value="HTH-TYPE TRANSCRIPTIONAL REGULATOR MJ1563-RELATED"/>
    <property type="match status" value="1"/>
</dbReference>
<dbReference type="SUPFAM" id="SSF46785">
    <property type="entry name" value="Winged helix' DNA-binding domain"/>
    <property type="match status" value="2"/>
</dbReference>
<gene>
    <name evidence="5" type="ORF">DSAG12_03814</name>
</gene>
<dbReference type="EMBL" id="CP042905">
    <property type="protein sequence ID" value="QEE17976.1"/>
    <property type="molecule type" value="Genomic_DNA"/>
</dbReference>
<dbReference type="GeneID" id="41331782"/>
<accession>A0A5B9DGX2</accession>